<comment type="caution">
    <text evidence="3">The sequence shown here is derived from an EMBL/GenBank/DDBJ whole genome shotgun (WGS) entry which is preliminary data.</text>
</comment>
<dbReference type="Gene3D" id="4.10.430.30">
    <property type="match status" value="1"/>
</dbReference>
<dbReference type="AlphaFoldDB" id="A0A6L3NKF8"/>
<name>A0A6L3NKF8_9BURK</name>
<dbReference type="SUPFAM" id="SSF81273">
    <property type="entry name" value="H-NS histone-like proteins"/>
    <property type="match status" value="1"/>
</dbReference>
<feature type="domain" description="DNA-binding protein H-NS-like C-terminal" evidence="2">
    <location>
        <begin position="58"/>
        <end position="88"/>
    </location>
</feature>
<evidence type="ECO:0000259" key="2">
    <source>
        <dbReference type="Pfam" id="PF00816"/>
    </source>
</evidence>
<gene>
    <name evidence="3" type="ORF">F7R13_06955</name>
</gene>
<dbReference type="RefSeq" id="WP_081053811.1">
    <property type="nucleotide sequence ID" value="NZ_CABVPO010000018.1"/>
</dbReference>
<dbReference type="InterPro" id="IPR027444">
    <property type="entry name" value="H-NS_C_dom"/>
</dbReference>
<dbReference type="Proteomes" id="UP000473571">
    <property type="component" value="Unassembled WGS sequence"/>
</dbReference>
<feature type="region of interest" description="Disordered" evidence="1">
    <location>
        <begin position="1"/>
        <end position="22"/>
    </location>
</feature>
<protein>
    <submittedName>
        <fullName evidence="3">H-NS histone family protein</fullName>
    </submittedName>
</protein>
<evidence type="ECO:0000313" key="4">
    <source>
        <dbReference type="Proteomes" id="UP000473571"/>
    </source>
</evidence>
<evidence type="ECO:0000256" key="1">
    <source>
        <dbReference type="SAM" id="MobiDB-lite"/>
    </source>
</evidence>
<dbReference type="Pfam" id="PF00816">
    <property type="entry name" value="Histone_HNS"/>
    <property type="match status" value="1"/>
</dbReference>
<feature type="compositionally biased region" description="Basic and acidic residues" evidence="1">
    <location>
        <begin position="72"/>
        <end position="88"/>
    </location>
</feature>
<evidence type="ECO:0000313" key="3">
    <source>
        <dbReference type="EMBL" id="KAB0684857.1"/>
    </source>
</evidence>
<reference evidence="3 4" key="1">
    <citation type="submission" date="2019-09" db="EMBL/GenBank/DDBJ databases">
        <title>Draft genome sequences of 48 bacterial type strains from the CCUG.</title>
        <authorList>
            <person name="Tunovic T."/>
            <person name="Pineiro-Iglesias B."/>
            <person name="Unosson C."/>
            <person name="Inganas E."/>
            <person name="Ohlen M."/>
            <person name="Cardew S."/>
            <person name="Jensie-Markopoulos S."/>
            <person name="Salva-Serra F."/>
            <person name="Jaen-Luchoro D."/>
            <person name="Karlsson R."/>
            <person name="Svensson-Stadler L."/>
            <person name="Chun J."/>
            <person name="Moore E."/>
        </authorList>
    </citation>
    <scope>NUCLEOTIDE SEQUENCE [LARGE SCALE GENOMIC DNA]</scope>
    <source>
        <strain evidence="3 4">CCUG 65687</strain>
    </source>
</reference>
<dbReference type="GO" id="GO:0003677">
    <property type="term" value="F:DNA binding"/>
    <property type="evidence" value="ECO:0007669"/>
    <property type="project" value="InterPro"/>
</dbReference>
<organism evidence="3 4">
    <name type="scientific">Burkholderia territorii</name>
    <dbReference type="NCBI Taxonomy" id="1503055"/>
    <lineage>
        <taxon>Bacteria</taxon>
        <taxon>Pseudomonadati</taxon>
        <taxon>Pseudomonadota</taxon>
        <taxon>Betaproteobacteria</taxon>
        <taxon>Burkholderiales</taxon>
        <taxon>Burkholderiaceae</taxon>
        <taxon>Burkholderia</taxon>
        <taxon>Burkholderia cepacia complex</taxon>
    </lineage>
</organism>
<dbReference type="EMBL" id="VZOL01000047">
    <property type="protein sequence ID" value="KAB0684857.1"/>
    <property type="molecule type" value="Genomic_DNA"/>
</dbReference>
<proteinExistence type="predicted"/>
<sequence length="100" mass="11531">MTEPSDCPGRRTAPEEQINENNVPCRKKVLAEILMAVAEFQFTLDELFPDVRKRKAHPRYFDPVSGATWSGRGREPHWIRGKDRRAFELDNGPPANEPER</sequence>
<accession>A0A6L3NKF8</accession>
<feature type="region of interest" description="Disordered" evidence="1">
    <location>
        <begin position="63"/>
        <end position="100"/>
    </location>
</feature>